<evidence type="ECO:0000313" key="2">
    <source>
        <dbReference type="Proteomes" id="UP000245626"/>
    </source>
</evidence>
<reference evidence="1 2" key="1">
    <citation type="journal article" date="2018" name="Mol. Biol. Evol.">
        <title>Broad Genomic Sampling Reveals a Smut Pathogenic Ancestry of the Fungal Clade Ustilaginomycotina.</title>
        <authorList>
            <person name="Kijpornyongpan T."/>
            <person name="Mondo S.J."/>
            <person name="Barry K."/>
            <person name="Sandor L."/>
            <person name="Lee J."/>
            <person name="Lipzen A."/>
            <person name="Pangilinan J."/>
            <person name="LaButti K."/>
            <person name="Hainaut M."/>
            <person name="Henrissat B."/>
            <person name="Grigoriev I.V."/>
            <person name="Spatafora J.W."/>
            <person name="Aime M.C."/>
        </authorList>
    </citation>
    <scope>NUCLEOTIDE SEQUENCE [LARGE SCALE GENOMIC DNA]</scope>
    <source>
        <strain evidence="1 2">SA 807</strain>
    </source>
</reference>
<dbReference type="EMBL" id="KZ819710">
    <property type="protein sequence ID" value="PWN53766.1"/>
    <property type="molecule type" value="Genomic_DNA"/>
</dbReference>
<proteinExistence type="predicted"/>
<dbReference type="Proteomes" id="UP000245626">
    <property type="component" value="Unassembled WGS sequence"/>
</dbReference>
<name>A0ACD0P6S3_9BASI</name>
<gene>
    <name evidence="1" type="ORF">IE53DRAFT_377066</name>
</gene>
<accession>A0ACD0P6S3</accession>
<organism evidence="1 2">
    <name type="scientific">Violaceomyces palustris</name>
    <dbReference type="NCBI Taxonomy" id="1673888"/>
    <lineage>
        <taxon>Eukaryota</taxon>
        <taxon>Fungi</taxon>
        <taxon>Dikarya</taxon>
        <taxon>Basidiomycota</taxon>
        <taxon>Ustilaginomycotina</taxon>
        <taxon>Ustilaginomycetes</taxon>
        <taxon>Violaceomycetales</taxon>
        <taxon>Violaceomycetaceae</taxon>
        <taxon>Violaceomyces</taxon>
    </lineage>
</organism>
<protein>
    <submittedName>
        <fullName evidence="1">Uncharacterized protein</fullName>
    </submittedName>
</protein>
<evidence type="ECO:0000313" key="1">
    <source>
        <dbReference type="EMBL" id="PWN53766.1"/>
    </source>
</evidence>
<sequence>MFDEPLRQMNNSGRSEFDRLKAKLDEGKNIFIRHANQPTQETKSNDDSSIFLDSDLLLGENVELQVCLDSDHDPSTIDNLYMSDSIFFVTDMYQLTQHLQKAPSLEQNSLDPTLRLLSMFASKPDTHLVVIDNMNAKLGSSVRDALEASIGPASTETFYRTSQRNESFDPILHVSVQKTQTGIDALRKALSQGDEGGRDIEASHLWGIFSDSYSSSGIGSVQKALANSSRRESQPLGETTKLEYMCRHAFSEAVASVQKAKVELTTVEGFGTSLYDDASDSIRLARLEILGIDSSQPIRSDRCQEDPVEVSIEETRGKLVKLFRQKLAWWKILWKADDFRSELEQVCSGFGRHLETQLASAGGPIDALTERVQRLAITAYATAGASTAAIAYLTILGAYFPSSPLTEFHLDPSTALGIWALVAMLLAWRVQGRYAKVQRLFWEDWSRLSAGLEHDLQNWLKELQGIESALVRIKEARKW</sequence>
<keyword evidence="2" id="KW-1185">Reference proteome</keyword>